<dbReference type="STRING" id="1515746.HR45_17380"/>
<gene>
    <name evidence="2" type="ORF">HR45_17380</name>
</gene>
<evidence type="ECO:0000259" key="1">
    <source>
        <dbReference type="Pfam" id="PF07693"/>
    </source>
</evidence>
<name>A0A094J8L8_9GAMM</name>
<protein>
    <recommendedName>
        <fullName evidence="1">KAP NTPase domain-containing protein</fullName>
    </recommendedName>
</protein>
<dbReference type="Proteomes" id="UP000029264">
    <property type="component" value="Unassembled WGS sequence"/>
</dbReference>
<evidence type="ECO:0000313" key="3">
    <source>
        <dbReference type="Proteomes" id="UP000029264"/>
    </source>
</evidence>
<dbReference type="InterPro" id="IPR011646">
    <property type="entry name" value="KAP_P-loop"/>
</dbReference>
<dbReference type="Gene3D" id="3.40.50.300">
    <property type="entry name" value="P-loop containing nucleotide triphosphate hydrolases"/>
    <property type="match status" value="1"/>
</dbReference>
<feature type="domain" description="KAP NTPase" evidence="1">
    <location>
        <begin position="48"/>
        <end position="302"/>
    </location>
</feature>
<organism evidence="2 3">
    <name type="scientific">Shewanella mangrovi</name>
    <dbReference type="NCBI Taxonomy" id="1515746"/>
    <lineage>
        <taxon>Bacteria</taxon>
        <taxon>Pseudomonadati</taxon>
        <taxon>Pseudomonadota</taxon>
        <taxon>Gammaproteobacteria</taxon>
        <taxon>Alteromonadales</taxon>
        <taxon>Shewanellaceae</taxon>
        <taxon>Shewanella</taxon>
    </lineage>
</organism>
<keyword evidence="3" id="KW-1185">Reference proteome</keyword>
<dbReference type="InterPro" id="IPR027417">
    <property type="entry name" value="P-loop_NTPase"/>
</dbReference>
<dbReference type="OrthoDB" id="88903at2"/>
<dbReference type="RefSeq" id="WP_037445399.1">
    <property type="nucleotide sequence ID" value="NZ_JPEO01000021.1"/>
</dbReference>
<proteinExistence type="predicted"/>
<dbReference type="Pfam" id="PF07693">
    <property type="entry name" value="KAP_NTPase"/>
    <property type="match status" value="1"/>
</dbReference>
<reference evidence="2 3" key="1">
    <citation type="submission" date="2014-06" db="EMBL/GenBank/DDBJ databases">
        <title>Shewanella sp. YQH10.</title>
        <authorList>
            <person name="Liu Y."/>
            <person name="Zeng R."/>
        </authorList>
    </citation>
    <scope>NUCLEOTIDE SEQUENCE [LARGE SCALE GENOMIC DNA]</scope>
    <source>
        <strain evidence="2 3">YQH10</strain>
    </source>
</reference>
<dbReference type="EMBL" id="JPEO01000021">
    <property type="protein sequence ID" value="KFZ36275.1"/>
    <property type="molecule type" value="Genomic_DNA"/>
</dbReference>
<dbReference type="eggNOG" id="COG4928">
    <property type="taxonomic scope" value="Bacteria"/>
</dbReference>
<accession>A0A094J8L8</accession>
<dbReference type="AlphaFoldDB" id="A0A094J8L8"/>
<dbReference type="SUPFAM" id="SSF52540">
    <property type="entry name" value="P-loop containing nucleoside triphosphate hydrolases"/>
    <property type="match status" value="1"/>
</dbReference>
<sequence length="556" mass="63134">MDFDWSVEHFTSDNELLPADALDRAKYAEYLTHFLVGKGHTHKDNPNSGHYVLNLNAEWGAGKSYFLKRWAEDLKQHYPVVYIDAWQQDYSDDPLLTAVSAMINQLRVQAGKDADKTIFKAPRKMLGLLKAAAPAAIAGIVKRYAGFDFQEIMQAADDALGTVTDEHTGKEIDLSKAASAMVKSLLDDHDAKAQAIQALKEQVKQWVGAVVGLNGQSEHPKNYPAFILVDELDRCRPSYAVEMLETIKHIFDIPRVVFVVATDTEQLQHTVKALYGEGFDAHAYLGRFFNSRYTLKTPSLEKLLPVHCEVHKLSKEYLEGRGIISWPDLDYPPEANDLPEKGNLKNLIAVFDAYKLNARLALQVTERLICSIDSLKPSQHINLVYLAFLMCLREANYPLFKAFLNNKNLSGNFRYESRPISIDETLRELLDLSDKKIIIHLAPSQIVPVFTPENTGDRYFNRRFNEYCKMNYQGNLSEFINRVHPYIFSLNAQKDIDQCMRNLGQNKNQGQSTSDARLFGSWVSIYTSFNRNNNHTIDFYKDLVELSACLDSGDAE</sequence>
<comment type="caution">
    <text evidence="2">The sequence shown here is derived from an EMBL/GenBank/DDBJ whole genome shotgun (WGS) entry which is preliminary data.</text>
</comment>
<evidence type="ECO:0000313" key="2">
    <source>
        <dbReference type="EMBL" id="KFZ36275.1"/>
    </source>
</evidence>